<dbReference type="EMBL" id="DVNJ01000023">
    <property type="protein sequence ID" value="HIU62973.1"/>
    <property type="molecule type" value="Genomic_DNA"/>
</dbReference>
<organism evidence="1 2">
    <name type="scientific">Candidatus Caccalectryoclostridium excrementigallinarum</name>
    <dbReference type="NCBI Taxonomy" id="2840710"/>
    <lineage>
        <taxon>Bacteria</taxon>
        <taxon>Bacillati</taxon>
        <taxon>Bacillota</taxon>
        <taxon>Clostridia</taxon>
        <taxon>Christensenellales</taxon>
        <taxon>Christensenellaceae</taxon>
        <taxon>Christensenellaceae incertae sedis</taxon>
        <taxon>Candidatus Caccalectryoclostridium</taxon>
    </lineage>
</organism>
<dbReference type="InterPro" id="IPR013324">
    <property type="entry name" value="RNA_pol_sigma_r3/r4-like"/>
</dbReference>
<dbReference type="SUPFAM" id="SSF88659">
    <property type="entry name" value="Sigma3 and sigma4 domains of RNA polymerase sigma factors"/>
    <property type="match status" value="1"/>
</dbReference>
<dbReference type="Proteomes" id="UP000824145">
    <property type="component" value="Unassembled WGS sequence"/>
</dbReference>
<proteinExistence type="predicted"/>
<accession>A0A9D1MMV1</accession>
<dbReference type="AlphaFoldDB" id="A0A9D1MMV1"/>
<evidence type="ECO:0000313" key="2">
    <source>
        <dbReference type="Proteomes" id="UP000824145"/>
    </source>
</evidence>
<comment type="caution">
    <text evidence="1">The sequence shown here is derived from an EMBL/GenBank/DDBJ whole genome shotgun (WGS) entry which is preliminary data.</text>
</comment>
<protein>
    <submittedName>
        <fullName evidence="1">Uncharacterized protein</fullName>
    </submittedName>
</protein>
<evidence type="ECO:0000313" key="1">
    <source>
        <dbReference type="EMBL" id="HIU62973.1"/>
    </source>
</evidence>
<reference evidence="1" key="1">
    <citation type="submission" date="2020-10" db="EMBL/GenBank/DDBJ databases">
        <authorList>
            <person name="Gilroy R."/>
        </authorList>
    </citation>
    <scope>NUCLEOTIDE SEQUENCE</scope>
    <source>
        <strain evidence="1">9366</strain>
    </source>
</reference>
<sequence>MDREVKLWAKTLLLAYPYLEKVAFLADRQLMSKAAGSWRAYGDAFDVCKGVIDTIYIKDSYINAKLVTLAAWRMLNAKFAKVIELRYFKKMKIAAVAERMRMSSRGVEKMLPAAEQAFAEALLKCGKNAERLEELFGASPFLLGVKADAELSGAFSE</sequence>
<name>A0A9D1MMV1_9FIRM</name>
<reference evidence="1" key="2">
    <citation type="journal article" date="2021" name="PeerJ">
        <title>Extensive microbial diversity within the chicken gut microbiome revealed by metagenomics and culture.</title>
        <authorList>
            <person name="Gilroy R."/>
            <person name="Ravi A."/>
            <person name="Getino M."/>
            <person name="Pursley I."/>
            <person name="Horton D.L."/>
            <person name="Alikhan N.F."/>
            <person name="Baker D."/>
            <person name="Gharbi K."/>
            <person name="Hall N."/>
            <person name="Watson M."/>
            <person name="Adriaenssens E.M."/>
            <person name="Foster-Nyarko E."/>
            <person name="Jarju S."/>
            <person name="Secka A."/>
            <person name="Antonio M."/>
            <person name="Oren A."/>
            <person name="Chaudhuri R.R."/>
            <person name="La Ragione R."/>
            <person name="Hildebrand F."/>
            <person name="Pallen M.J."/>
        </authorList>
    </citation>
    <scope>NUCLEOTIDE SEQUENCE</scope>
    <source>
        <strain evidence="1">9366</strain>
    </source>
</reference>
<gene>
    <name evidence="1" type="ORF">IAB07_04340</name>
</gene>